<feature type="transmembrane region" description="Helical" evidence="5">
    <location>
        <begin position="92"/>
        <end position="109"/>
    </location>
</feature>
<reference evidence="7" key="1">
    <citation type="submission" date="2013-12" db="EMBL/GenBank/DDBJ databases">
        <title>A Varibaculum cambriense genome reconstructed from a premature infant gut community with otherwise low bacterial novelty that shifts toward anaerobic metabolism during the third week of life.</title>
        <authorList>
            <person name="Brown C.T."/>
            <person name="Sharon I."/>
            <person name="Thomas B.C."/>
            <person name="Castelle C.J."/>
            <person name="Morowitz M.J."/>
            <person name="Banfield J.F."/>
        </authorList>
    </citation>
    <scope>NUCLEOTIDE SEQUENCE</scope>
</reference>
<feature type="transmembrane region" description="Helical" evidence="5">
    <location>
        <begin position="160"/>
        <end position="181"/>
    </location>
</feature>
<protein>
    <recommendedName>
        <fullName evidence="6">O-antigen ligase-related domain-containing protein</fullName>
    </recommendedName>
</protein>
<feature type="domain" description="O-antigen ligase-related" evidence="6">
    <location>
        <begin position="198"/>
        <end position="336"/>
    </location>
</feature>
<evidence type="ECO:0000256" key="4">
    <source>
        <dbReference type="ARBA" id="ARBA00023136"/>
    </source>
</evidence>
<dbReference type="InterPro" id="IPR051533">
    <property type="entry name" value="WaaL-like"/>
</dbReference>
<evidence type="ECO:0000259" key="6">
    <source>
        <dbReference type="Pfam" id="PF04932"/>
    </source>
</evidence>
<feature type="transmembrane region" description="Helical" evidence="5">
    <location>
        <begin position="320"/>
        <end position="343"/>
    </location>
</feature>
<evidence type="ECO:0000256" key="3">
    <source>
        <dbReference type="ARBA" id="ARBA00022989"/>
    </source>
</evidence>
<feature type="transmembrane region" description="Helical" evidence="5">
    <location>
        <begin position="193"/>
        <end position="225"/>
    </location>
</feature>
<feature type="transmembrane region" description="Helical" evidence="5">
    <location>
        <begin position="12"/>
        <end position="32"/>
    </location>
</feature>
<feature type="transmembrane region" description="Helical" evidence="5">
    <location>
        <begin position="237"/>
        <end position="257"/>
    </location>
</feature>
<keyword evidence="3 5" id="KW-1133">Transmembrane helix</keyword>
<comment type="caution">
    <text evidence="7">The sequence shown here is derived from an EMBL/GenBank/DDBJ whole genome shotgun (WGS) entry which is preliminary data.</text>
</comment>
<gene>
    <name evidence="7" type="ORF">Q604_UNBC07070G0006</name>
</gene>
<accession>W1YB53</accession>
<organism evidence="7">
    <name type="scientific">human gut metagenome</name>
    <dbReference type="NCBI Taxonomy" id="408170"/>
    <lineage>
        <taxon>unclassified sequences</taxon>
        <taxon>metagenomes</taxon>
        <taxon>organismal metagenomes</taxon>
    </lineage>
</organism>
<feature type="transmembrane region" description="Helical" evidence="5">
    <location>
        <begin position="63"/>
        <end position="80"/>
    </location>
</feature>
<sequence length="406" mass="46814">MKIKKKNLECIIYTLMIFFVSFLNISSVHIPFYEKIRLIFAILLSIFMLVNIKIFIKREYCKINILLIIITCGTIYSTILNKNLDTSSLYNTIMYLFKGILIFFVLEYISFIRKTKLCMKILYVATMSFSILSDVLMFIIPSKFSVTDISGIGNEFNSYLLGNKFNVVYFHIFATVFFICLCEQKLLKKKLLLFLHMLILFLVSLYTQCSTGVVATICLLGLYISKDFLIIRLKNCVSAIISIVFFDCMLLVNATILQIPTIANFIENVLKESSDLTGRLQIYKLTENALKDSMWWGYGIDNNYAISQKFVHAANLQNGILDYMISFGIIGMILFLALIIITLKKGKESKNSLWMLLYIFIIISSVEVTFRSNFMCILALIAFSSDRIEINKRCINEKSYNNYSNL</sequence>
<evidence type="ECO:0000313" key="7">
    <source>
        <dbReference type="EMBL" id="ETJ38925.1"/>
    </source>
</evidence>
<feature type="transmembrane region" description="Helical" evidence="5">
    <location>
        <begin position="121"/>
        <end position="140"/>
    </location>
</feature>
<dbReference type="AlphaFoldDB" id="W1YB53"/>
<evidence type="ECO:0000256" key="1">
    <source>
        <dbReference type="ARBA" id="ARBA00004141"/>
    </source>
</evidence>
<keyword evidence="2 5" id="KW-0812">Transmembrane</keyword>
<dbReference type="PANTHER" id="PTHR37422:SF17">
    <property type="entry name" value="O-ANTIGEN LIGASE"/>
    <property type="match status" value="1"/>
</dbReference>
<keyword evidence="4 5" id="KW-0472">Membrane</keyword>
<dbReference type="EMBL" id="AZMM01007070">
    <property type="protein sequence ID" value="ETJ38925.1"/>
    <property type="molecule type" value="Genomic_DNA"/>
</dbReference>
<comment type="subcellular location">
    <subcellularLocation>
        <location evidence="1">Membrane</location>
        <topology evidence="1">Multi-pass membrane protein</topology>
    </subcellularLocation>
</comment>
<name>W1YB53_9ZZZZ</name>
<dbReference type="GO" id="GO:0016020">
    <property type="term" value="C:membrane"/>
    <property type="evidence" value="ECO:0007669"/>
    <property type="project" value="UniProtKB-SubCell"/>
</dbReference>
<feature type="transmembrane region" description="Helical" evidence="5">
    <location>
        <begin position="38"/>
        <end position="56"/>
    </location>
</feature>
<evidence type="ECO:0000256" key="5">
    <source>
        <dbReference type="SAM" id="Phobius"/>
    </source>
</evidence>
<feature type="transmembrane region" description="Helical" evidence="5">
    <location>
        <begin position="355"/>
        <end position="383"/>
    </location>
</feature>
<dbReference type="InterPro" id="IPR007016">
    <property type="entry name" value="O-antigen_ligase-rel_domated"/>
</dbReference>
<dbReference type="PANTHER" id="PTHR37422">
    <property type="entry name" value="TEICHURONIC ACID BIOSYNTHESIS PROTEIN TUAE"/>
    <property type="match status" value="1"/>
</dbReference>
<evidence type="ECO:0000256" key="2">
    <source>
        <dbReference type="ARBA" id="ARBA00022692"/>
    </source>
</evidence>
<dbReference type="Pfam" id="PF04932">
    <property type="entry name" value="Wzy_C"/>
    <property type="match status" value="1"/>
</dbReference>
<proteinExistence type="predicted"/>